<proteinExistence type="predicted"/>
<dbReference type="PANTHER" id="PTHR13696">
    <property type="entry name" value="P-LOOP CONTAINING NUCLEOSIDE TRIPHOSPHATE HYDROLASE"/>
    <property type="match status" value="1"/>
</dbReference>
<sequence>MKNVNVISFGGLKGGVGKTTLNLNVAGALAKQGKKILVMDFDPQGSITQTLRESVSQTKDVQGTEKWLLDDVTKQDLKKTIVKSFIENIDFIPSTPILEKQNRQLVLEVNREKRLITNLIKIGEEQELLSSYDHIIIDINPSFDPIAENVYVACAFRGGVIQVVNPDPFSLTGAIKNLKIWEKRYMSDTFSNIPNALKAILINKVKNNALSKEIVSLLSDDNFLFKDLVLNTIVVQNNAIEKSILQKNTKTGIVKINLAIDDKRLNSWEKTKWIKENDKLNSLIKNGNPINNLINELREKEILY</sequence>
<organism evidence="2 3">
    <name type="scientific">Mycoplasma cottewii</name>
    <dbReference type="NCBI Taxonomy" id="51364"/>
    <lineage>
        <taxon>Bacteria</taxon>
        <taxon>Bacillati</taxon>
        <taxon>Mycoplasmatota</taxon>
        <taxon>Mollicutes</taxon>
        <taxon>Mycoplasmataceae</taxon>
        <taxon>Mycoplasma</taxon>
    </lineage>
</organism>
<dbReference type="Proteomes" id="UP001059819">
    <property type="component" value="Chromosome"/>
</dbReference>
<keyword evidence="3" id="KW-1185">Reference proteome</keyword>
<dbReference type="InterPro" id="IPR027417">
    <property type="entry name" value="P-loop_NTPase"/>
</dbReference>
<dbReference type="RefSeq" id="WP_259429942.1">
    <property type="nucleotide sequence ID" value="NZ_CP103424.1"/>
</dbReference>
<dbReference type="CDD" id="cd02042">
    <property type="entry name" value="ParAB_family"/>
    <property type="match status" value="1"/>
</dbReference>
<evidence type="ECO:0000313" key="2">
    <source>
        <dbReference type="EMBL" id="UWD34754.1"/>
    </source>
</evidence>
<dbReference type="InterPro" id="IPR050678">
    <property type="entry name" value="DNA_Partitioning_ATPase"/>
</dbReference>
<dbReference type="Gene3D" id="3.40.50.300">
    <property type="entry name" value="P-loop containing nucleotide triphosphate hydrolases"/>
    <property type="match status" value="1"/>
</dbReference>
<reference evidence="2" key="1">
    <citation type="submission" date="2022-08" db="EMBL/GenBank/DDBJ databases">
        <title>Complete genome sequence of Mycoplasma cottewii type strain VIS.</title>
        <authorList>
            <person name="Spergser J."/>
        </authorList>
    </citation>
    <scope>NUCLEOTIDE SEQUENCE</scope>
    <source>
        <strain evidence="2">VIS</strain>
    </source>
</reference>
<dbReference type="Pfam" id="PF13614">
    <property type="entry name" value="AAA_31"/>
    <property type="match status" value="1"/>
</dbReference>
<name>A0ABY5TWN2_9MOLU</name>
<feature type="domain" description="AAA" evidence="1">
    <location>
        <begin position="5"/>
        <end position="176"/>
    </location>
</feature>
<accession>A0ABY5TWN2</accession>
<dbReference type="PANTHER" id="PTHR13696:SF52">
    <property type="entry name" value="PARA FAMILY PROTEIN CT_582"/>
    <property type="match status" value="1"/>
</dbReference>
<protein>
    <submittedName>
        <fullName evidence="2">ParA family protein</fullName>
    </submittedName>
</protein>
<dbReference type="SUPFAM" id="SSF52540">
    <property type="entry name" value="P-loop containing nucleoside triphosphate hydrolases"/>
    <property type="match status" value="1"/>
</dbReference>
<evidence type="ECO:0000313" key="3">
    <source>
        <dbReference type="Proteomes" id="UP001059819"/>
    </source>
</evidence>
<dbReference type="EMBL" id="CP103424">
    <property type="protein sequence ID" value="UWD34754.1"/>
    <property type="molecule type" value="Genomic_DNA"/>
</dbReference>
<gene>
    <name evidence="2" type="ORF">NX779_02980</name>
</gene>
<dbReference type="InterPro" id="IPR025669">
    <property type="entry name" value="AAA_dom"/>
</dbReference>
<evidence type="ECO:0000259" key="1">
    <source>
        <dbReference type="Pfam" id="PF13614"/>
    </source>
</evidence>